<protein>
    <recommendedName>
        <fullName evidence="2">DUF4097 domain-containing protein</fullName>
    </recommendedName>
</protein>
<dbReference type="AlphaFoldDB" id="A0A919BDZ4"/>
<dbReference type="RefSeq" id="WP_190040985.1">
    <property type="nucleotide sequence ID" value="NZ_BNBE01000001.1"/>
</dbReference>
<dbReference type="InterPro" id="IPR025164">
    <property type="entry name" value="Toastrack_DUF4097"/>
</dbReference>
<name>A0A919BDZ4_STRFL</name>
<feature type="compositionally biased region" description="Low complexity" evidence="1">
    <location>
        <begin position="275"/>
        <end position="297"/>
    </location>
</feature>
<comment type="caution">
    <text evidence="3">The sequence shown here is derived from an EMBL/GenBank/DDBJ whole genome shotgun (WGS) entry which is preliminary data.</text>
</comment>
<organism evidence="3 4">
    <name type="scientific">Streptomyces filamentosus</name>
    <name type="common">Streptomyces roseosporus</name>
    <dbReference type="NCBI Taxonomy" id="67294"/>
    <lineage>
        <taxon>Bacteria</taxon>
        <taxon>Bacillati</taxon>
        <taxon>Actinomycetota</taxon>
        <taxon>Actinomycetes</taxon>
        <taxon>Kitasatosporales</taxon>
        <taxon>Streptomycetaceae</taxon>
        <taxon>Streptomyces</taxon>
    </lineage>
</organism>
<evidence type="ECO:0000313" key="3">
    <source>
        <dbReference type="EMBL" id="GHF85338.1"/>
    </source>
</evidence>
<dbReference type="EMBL" id="BNBE01000001">
    <property type="protein sequence ID" value="GHF85338.1"/>
    <property type="molecule type" value="Genomic_DNA"/>
</dbReference>
<sequence length="319" mass="31924">MTEWSVTEPVKLAPADPVTRLRVRVVGGAVNVVGTDESTARVEVSEIEGPPLIVTQEGSTLTVTYEDLHWKGILKWLDSKAHRRRAVVSVAVPAGAEVEVGAVTAESVISGVRGRTEVRGVTGSTTLVGLSGPVRAESVSGALEAQSVTGALRVSTVTGDVTVIEGSGSAVRAETVSGDMVLDLEPAPSGAPPADIRLSSVSGEVAIRLPHPADARVEASTTSGAVSNAFEDLRVGGEWGTKSITGTLGAGSGTLRATTVSGSIALLRRPESAEDPTPSTTGPSTTGSDSGPDSDSGPGSGSGSGSGSDPASPASGKVL</sequence>
<gene>
    <name evidence="3" type="ORF">GCM10017667_12000</name>
</gene>
<dbReference type="Proteomes" id="UP000632849">
    <property type="component" value="Unassembled WGS sequence"/>
</dbReference>
<evidence type="ECO:0000313" key="4">
    <source>
        <dbReference type="Proteomes" id="UP000632849"/>
    </source>
</evidence>
<keyword evidence="4" id="KW-1185">Reference proteome</keyword>
<proteinExistence type="predicted"/>
<dbReference type="Pfam" id="PF13349">
    <property type="entry name" value="DUF4097"/>
    <property type="match status" value="1"/>
</dbReference>
<reference evidence="3" key="2">
    <citation type="submission" date="2020-09" db="EMBL/GenBank/DDBJ databases">
        <authorList>
            <person name="Sun Q."/>
            <person name="Ohkuma M."/>
        </authorList>
    </citation>
    <scope>NUCLEOTIDE SEQUENCE</scope>
    <source>
        <strain evidence="3">JCM 4122</strain>
    </source>
</reference>
<feature type="compositionally biased region" description="Low complexity" evidence="1">
    <location>
        <begin position="307"/>
        <end position="319"/>
    </location>
</feature>
<reference evidence="3" key="1">
    <citation type="journal article" date="2014" name="Int. J. Syst. Evol. Microbiol.">
        <title>Complete genome sequence of Corynebacterium casei LMG S-19264T (=DSM 44701T), isolated from a smear-ripened cheese.</title>
        <authorList>
            <consortium name="US DOE Joint Genome Institute (JGI-PGF)"/>
            <person name="Walter F."/>
            <person name="Albersmeier A."/>
            <person name="Kalinowski J."/>
            <person name="Ruckert C."/>
        </authorList>
    </citation>
    <scope>NUCLEOTIDE SEQUENCE</scope>
    <source>
        <strain evidence="3">JCM 4122</strain>
    </source>
</reference>
<feature type="domain" description="DUF4097" evidence="2">
    <location>
        <begin position="42"/>
        <end position="266"/>
    </location>
</feature>
<feature type="region of interest" description="Disordered" evidence="1">
    <location>
        <begin position="268"/>
        <end position="319"/>
    </location>
</feature>
<evidence type="ECO:0000256" key="1">
    <source>
        <dbReference type="SAM" id="MobiDB-lite"/>
    </source>
</evidence>
<evidence type="ECO:0000259" key="2">
    <source>
        <dbReference type="Pfam" id="PF13349"/>
    </source>
</evidence>
<accession>A0A919BDZ4</accession>